<dbReference type="Gene3D" id="2.120.10.80">
    <property type="entry name" value="Kelch-type beta propeller"/>
    <property type="match status" value="2"/>
</dbReference>
<keyword evidence="3" id="KW-0472">Membrane</keyword>
<dbReference type="AlphaFoldDB" id="A0A8H7UT47"/>
<dbReference type="PANTHER" id="PTHR46093">
    <property type="entry name" value="ACYL-COA-BINDING DOMAIN-CONTAINING PROTEIN 5"/>
    <property type="match status" value="1"/>
</dbReference>
<protein>
    <recommendedName>
        <fullName evidence="7">Galactose oxidase</fullName>
    </recommendedName>
</protein>
<evidence type="ECO:0000256" key="4">
    <source>
        <dbReference type="SAM" id="SignalP"/>
    </source>
</evidence>
<evidence type="ECO:0000256" key="1">
    <source>
        <dbReference type="ARBA" id="ARBA00022441"/>
    </source>
</evidence>
<feature type="signal peptide" evidence="4">
    <location>
        <begin position="1"/>
        <end position="21"/>
    </location>
</feature>
<comment type="caution">
    <text evidence="5">The sequence shown here is derived from an EMBL/GenBank/DDBJ whole genome shotgun (WGS) entry which is preliminary data.</text>
</comment>
<evidence type="ECO:0000256" key="2">
    <source>
        <dbReference type="ARBA" id="ARBA00022737"/>
    </source>
</evidence>
<dbReference type="OrthoDB" id="2256001at2759"/>
<feature type="transmembrane region" description="Helical" evidence="3">
    <location>
        <begin position="430"/>
        <end position="453"/>
    </location>
</feature>
<name>A0A8H7UT47_9FUNG</name>
<dbReference type="SUPFAM" id="SSF117281">
    <property type="entry name" value="Kelch motif"/>
    <property type="match status" value="2"/>
</dbReference>
<gene>
    <name evidence="5" type="ORF">INT46_003208</name>
</gene>
<dbReference type="InterPro" id="IPR015915">
    <property type="entry name" value="Kelch-typ_b-propeller"/>
</dbReference>
<keyword evidence="1" id="KW-0880">Kelch repeat</keyword>
<dbReference type="Proteomes" id="UP000650833">
    <property type="component" value="Unassembled WGS sequence"/>
</dbReference>
<evidence type="ECO:0000313" key="6">
    <source>
        <dbReference type="Proteomes" id="UP000650833"/>
    </source>
</evidence>
<feature type="chain" id="PRO_5034047835" description="Galactose oxidase" evidence="4">
    <location>
        <begin position="22"/>
        <end position="571"/>
    </location>
</feature>
<keyword evidence="2" id="KW-0677">Repeat</keyword>
<keyword evidence="3" id="KW-0812">Transmembrane</keyword>
<dbReference type="EMBL" id="JAEPRC010001134">
    <property type="protein sequence ID" value="KAG2189894.1"/>
    <property type="molecule type" value="Genomic_DNA"/>
</dbReference>
<accession>A0A8H7UT47</accession>
<dbReference type="PANTHER" id="PTHR46093:SF18">
    <property type="entry name" value="FIBRONECTIN TYPE-III DOMAIN-CONTAINING PROTEIN"/>
    <property type="match status" value="1"/>
</dbReference>
<reference evidence="5" key="1">
    <citation type="submission" date="2020-12" db="EMBL/GenBank/DDBJ databases">
        <title>Metabolic potential, ecology and presence of endohyphal bacteria is reflected in genomic diversity of Mucoromycotina.</title>
        <authorList>
            <person name="Muszewska A."/>
            <person name="Okrasinska A."/>
            <person name="Steczkiewicz K."/>
            <person name="Drgas O."/>
            <person name="Orlowska M."/>
            <person name="Perlinska-Lenart U."/>
            <person name="Aleksandrzak-Piekarczyk T."/>
            <person name="Szatraj K."/>
            <person name="Zielenkiewicz U."/>
            <person name="Pilsyk S."/>
            <person name="Malc E."/>
            <person name="Mieczkowski P."/>
            <person name="Kruszewska J.S."/>
            <person name="Biernat P."/>
            <person name="Pawlowska J."/>
        </authorList>
    </citation>
    <scope>NUCLEOTIDE SEQUENCE</scope>
    <source>
        <strain evidence="5">CBS 226.32</strain>
    </source>
</reference>
<keyword evidence="4" id="KW-0732">Signal</keyword>
<evidence type="ECO:0008006" key="7">
    <source>
        <dbReference type="Google" id="ProtNLM"/>
    </source>
</evidence>
<keyword evidence="3" id="KW-1133">Transmembrane helix</keyword>
<dbReference type="Pfam" id="PF24681">
    <property type="entry name" value="Kelch_KLHDC2_KLHL20_DRC7"/>
    <property type="match status" value="1"/>
</dbReference>
<keyword evidence="6" id="KW-1185">Reference proteome</keyword>
<organism evidence="5 6">
    <name type="scientific">Mucor plumbeus</name>
    <dbReference type="NCBI Taxonomy" id="97098"/>
    <lineage>
        <taxon>Eukaryota</taxon>
        <taxon>Fungi</taxon>
        <taxon>Fungi incertae sedis</taxon>
        <taxon>Mucoromycota</taxon>
        <taxon>Mucoromycotina</taxon>
        <taxon>Mucoromycetes</taxon>
        <taxon>Mucorales</taxon>
        <taxon>Mucorineae</taxon>
        <taxon>Mucoraceae</taxon>
        <taxon>Mucor</taxon>
    </lineage>
</organism>
<proteinExistence type="predicted"/>
<evidence type="ECO:0000256" key="3">
    <source>
        <dbReference type="SAM" id="Phobius"/>
    </source>
</evidence>
<evidence type="ECO:0000313" key="5">
    <source>
        <dbReference type="EMBL" id="KAG2189894.1"/>
    </source>
</evidence>
<sequence>MHFLFCSFAIVIAFVLTSTQAQVYVTPLSRRSPSCALLNRKIHCFGGYTGPDNAIKRDTSLYTLDISNVTDNFAAKWEQITDAMNPNIATNQPRGRPQVAATSDGKNMIISGGFPWSNNSVTPQHLVYNADAKAWTSLADFNDSPNGNFRQIYLATATYIPDESKFYFYGGVENYPTYNWYLDSVTGVNITNSISTTDVTKSKIGYYRMTTLDINSTTINPWQVLPQQNPLTVNYYMQSSTYHATSKKIYYFGGYYNDINAIGTANLTFNEAIVFNIATATWGKQAFTGGVIPTVRRYHTMTLLPSGQDVLLYGGTTNDVNPSRDFCFIANLETFVWTSCNAIGLLDNGITYRAEHSAVLDEVKKVVYILFGYSSDKSEVDNYATVLTLNVSDPKAVSFVESAQQTIPVETQFPINTGNEEASSGGNGTILGGAVGGAVGGVLVIGLIAFFVIKKNKKKKSKDNKEEQLSVDWDAIEGGFTETYPVSGAKTKDMAANLNKPYEPSIQEKEATLRPSPALANTNTETAVISSVNIPDVSVRQKNNGNAVYSNSGHRGGLITNLVSLLIECIQ</sequence>